<evidence type="ECO:0000256" key="2">
    <source>
        <dbReference type="ARBA" id="ARBA00022692"/>
    </source>
</evidence>
<feature type="compositionally biased region" description="Polar residues" evidence="5">
    <location>
        <begin position="401"/>
        <end position="414"/>
    </location>
</feature>
<proteinExistence type="predicted"/>
<feature type="domain" description="TM7S3/TM198-like" evidence="8">
    <location>
        <begin position="143"/>
        <end position="346"/>
    </location>
</feature>
<evidence type="ECO:0000256" key="4">
    <source>
        <dbReference type="ARBA" id="ARBA00023136"/>
    </source>
</evidence>
<feature type="compositionally biased region" description="Basic and acidic residues" evidence="5">
    <location>
        <begin position="689"/>
        <end position="709"/>
    </location>
</feature>
<feature type="compositionally biased region" description="Low complexity" evidence="5">
    <location>
        <begin position="845"/>
        <end position="854"/>
    </location>
</feature>
<keyword evidence="3 6" id="KW-1133">Transmembrane helix</keyword>
<sequence length="1130" mass="122122">MLSHWSRLWALLCLVLIIQQVNGEAFRIAPRADDEDQQKTRSIESASTFTRQHGSTTKTAEASEKKTESAEATDSKSETKSISVTASKTEKTQSSDPTSTSTDSSLESGLDDSSYFNSNLIATIPAGHLPIEPKLTPGWGVAGTILLLTGVAYALVGIKNRMIHTFFSTAFAASLGVAVLIVYVMKPEVSDALQGGYVVAAVVSGCILGAASTFFREITEGLACALGGFCVSMWLLCLVPGGLLGPVVSKAIFIACFTVGGFAFYFSHFTRDWALILTIAFSGATVTVLGIDCFSRAGLKEFWAYVWELNDDLFPLGANTYPVTKGIRVETAAIVIIFLFGIISQIKLWKIVREKREKKAEEAAEGERNLREEEEQAGRNIEEANARERRQWERIYGDGDVSSSTASRTSNDGEAQNEKKNRHSQTDSSKTHTASVVEVIEMTDMPSSGQPQKQPIVTLMSSEQDEDGRVTVRVASDDTTQPTARTTNEGVDTDTNVQSLHIVGEQTDRRISTQSSIAKSTAPPIVPLPFTIPVADENDNDGAFINDNRSSVATFADEEDSGLHTPDHRHSFAKRFSRLSRGSMELLGNISNRSSRVLGDHQELEHGESTDELVIPRSRSRLRDDNGSIAATIDDESVSGDDRHSLPIQELPKNIEINAELSGKEVQGELGPDVSGAKDAAVLGANDAAEPKDLEQPEGRPVEGVDKTKSATSGSSLRASLTKDRLPRSLSRVALSYRTNEWAKHLSSAEAPALDDIQTPTSKNLAVPTMETPAPVHVDELRKSSNEGTPAPAITRSNSQASNLSHTASRLSVKQHVPAALALLTGEGQSRSPGTTPTSGVMPRSSSGGLRMSSGGIGPIAEEQVGPRTTPPIPEGEVMGAPTLNLPVSPEGQRSSTPGVVSYSSPQTLIGQREMYLRNRSAGNLLASSSEVNLPARHRASSDAGSLSNYPMYAAAVGVDVDDLPLNQRKELMRQSSLNPSTSTPSLQRLSGGSNGNVFNNPEALTNSHQPKRVSTLPNSVVREAALANFRQSVQHELRAGTPVISNSGRETPFTPQSLLGSREVEVQRNVDMSRNILLSQKQAEAQRRETQQRQKEWADKAFDERMRNGDLLDVHREAMRKLQKHAKDT</sequence>
<dbReference type="Proteomes" id="UP001489902">
    <property type="component" value="Chromosome 3"/>
</dbReference>
<keyword evidence="4 6" id="KW-0472">Membrane</keyword>
<feature type="compositionally biased region" description="Basic and acidic residues" evidence="5">
    <location>
        <begin position="61"/>
        <end position="79"/>
    </location>
</feature>
<feature type="region of interest" description="Disordered" evidence="5">
    <location>
        <begin position="1082"/>
        <end position="1103"/>
    </location>
</feature>
<comment type="subcellular location">
    <subcellularLocation>
        <location evidence="1">Membrane</location>
        <topology evidence="1">Multi-pass membrane protein</topology>
    </subcellularLocation>
</comment>
<dbReference type="InterPro" id="IPR025256">
    <property type="entry name" value="TM7S3/TM198-like_dom"/>
</dbReference>
<feature type="compositionally biased region" description="Polar residues" evidence="5">
    <location>
        <begin position="795"/>
        <end position="809"/>
    </location>
</feature>
<feature type="compositionally biased region" description="Polar residues" evidence="5">
    <location>
        <begin position="43"/>
        <end position="54"/>
    </location>
</feature>
<feature type="signal peptide" evidence="7">
    <location>
        <begin position="1"/>
        <end position="23"/>
    </location>
</feature>
<feature type="region of interest" description="Disordered" evidence="5">
    <location>
        <begin position="32"/>
        <end position="109"/>
    </location>
</feature>
<dbReference type="Pfam" id="PF13886">
    <property type="entry name" value="TM7S3_TM198"/>
    <property type="match status" value="1"/>
</dbReference>
<feature type="chain" id="PRO_5046763974" description="TM7S3/TM198-like domain-containing protein" evidence="7">
    <location>
        <begin position="24"/>
        <end position="1130"/>
    </location>
</feature>
<evidence type="ECO:0000256" key="5">
    <source>
        <dbReference type="SAM" id="MobiDB-lite"/>
    </source>
</evidence>
<evidence type="ECO:0000313" key="9">
    <source>
        <dbReference type="EMBL" id="WZH44648.1"/>
    </source>
</evidence>
<keyword evidence="10" id="KW-1185">Reference proteome</keyword>
<feature type="region of interest" description="Disordered" evidence="5">
    <location>
        <begin position="361"/>
        <end position="432"/>
    </location>
</feature>
<feature type="region of interest" description="Disordered" evidence="5">
    <location>
        <begin position="688"/>
        <end position="723"/>
    </location>
</feature>
<gene>
    <name evidence="9" type="ORF">QYS62_005674</name>
</gene>
<name>A0ABZ2WY15_9HYPO</name>
<feature type="compositionally biased region" description="Low complexity" evidence="5">
    <location>
        <begin position="94"/>
        <end position="109"/>
    </location>
</feature>
<evidence type="ECO:0000259" key="8">
    <source>
        <dbReference type="Pfam" id="PF13886"/>
    </source>
</evidence>
<feature type="region of interest" description="Disordered" evidence="5">
    <location>
        <begin position="753"/>
        <end position="809"/>
    </location>
</feature>
<feature type="transmembrane region" description="Helical" evidence="6">
    <location>
        <begin position="222"/>
        <end position="241"/>
    </location>
</feature>
<keyword evidence="2 6" id="KW-0812">Transmembrane</keyword>
<feature type="compositionally biased region" description="Polar residues" evidence="5">
    <location>
        <begin position="827"/>
        <end position="839"/>
    </location>
</feature>
<feature type="region of interest" description="Disordered" evidence="5">
    <location>
        <begin position="824"/>
        <end position="882"/>
    </location>
</feature>
<feature type="region of interest" description="Disordered" evidence="5">
    <location>
        <begin position="974"/>
        <end position="1014"/>
    </location>
</feature>
<dbReference type="PANTHER" id="PTHR39469">
    <property type="entry name" value="CHROMOSOME 1, WHOLE GENOME SHOTGUN SEQUENCE"/>
    <property type="match status" value="1"/>
</dbReference>
<evidence type="ECO:0000256" key="1">
    <source>
        <dbReference type="ARBA" id="ARBA00004141"/>
    </source>
</evidence>
<dbReference type="EMBL" id="CP151262">
    <property type="protein sequence ID" value="WZH44648.1"/>
    <property type="molecule type" value="Genomic_DNA"/>
</dbReference>
<feature type="transmembrane region" description="Helical" evidence="6">
    <location>
        <begin position="247"/>
        <end position="266"/>
    </location>
</feature>
<feature type="transmembrane region" description="Helical" evidence="6">
    <location>
        <begin position="273"/>
        <end position="291"/>
    </location>
</feature>
<feature type="compositionally biased region" description="Basic and acidic residues" evidence="5">
    <location>
        <begin position="361"/>
        <end position="397"/>
    </location>
</feature>
<dbReference type="PANTHER" id="PTHR39469:SF1">
    <property type="entry name" value="DUF4203 DOMAIN-CONTAINING PROTEIN"/>
    <property type="match status" value="1"/>
</dbReference>
<evidence type="ECO:0000256" key="7">
    <source>
        <dbReference type="SAM" id="SignalP"/>
    </source>
</evidence>
<evidence type="ECO:0000256" key="6">
    <source>
        <dbReference type="SAM" id="Phobius"/>
    </source>
</evidence>
<feature type="compositionally biased region" description="Polar residues" evidence="5">
    <location>
        <begin position="710"/>
        <end position="719"/>
    </location>
</feature>
<keyword evidence="7" id="KW-0732">Signal</keyword>
<accession>A0ABZ2WY15</accession>
<feature type="transmembrane region" description="Helical" evidence="6">
    <location>
        <begin position="165"/>
        <end position="185"/>
    </location>
</feature>
<evidence type="ECO:0000256" key="3">
    <source>
        <dbReference type="ARBA" id="ARBA00022989"/>
    </source>
</evidence>
<feature type="compositionally biased region" description="Polar residues" evidence="5">
    <location>
        <begin position="989"/>
        <end position="1009"/>
    </location>
</feature>
<feature type="transmembrane region" description="Helical" evidence="6">
    <location>
        <begin position="197"/>
        <end position="215"/>
    </location>
</feature>
<reference evidence="9 10" key="1">
    <citation type="submission" date="2024-04" db="EMBL/GenBank/DDBJ databases">
        <title>Complete genome sequence of Fusarium acuminatum.</title>
        <authorList>
            <person name="Lan B."/>
        </authorList>
    </citation>
    <scope>NUCLEOTIDE SEQUENCE [LARGE SCALE GENOMIC DNA]</scope>
    <source>
        <strain evidence="9">1A</strain>
    </source>
</reference>
<organism evidence="9 10">
    <name type="scientific">Fusarium acuminatum</name>
    <dbReference type="NCBI Taxonomy" id="5515"/>
    <lineage>
        <taxon>Eukaryota</taxon>
        <taxon>Fungi</taxon>
        <taxon>Dikarya</taxon>
        <taxon>Ascomycota</taxon>
        <taxon>Pezizomycotina</taxon>
        <taxon>Sordariomycetes</taxon>
        <taxon>Hypocreomycetidae</taxon>
        <taxon>Hypocreales</taxon>
        <taxon>Nectriaceae</taxon>
        <taxon>Fusarium</taxon>
        <taxon>Fusarium tricinctum species complex</taxon>
    </lineage>
</organism>
<protein>
    <recommendedName>
        <fullName evidence="8">TM7S3/TM198-like domain-containing protein</fullName>
    </recommendedName>
</protein>
<evidence type="ECO:0000313" key="10">
    <source>
        <dbReference type="Proteomes" id="UP001489902"/>
    </source>
</evidence>
<feature type="compositionally biased region" description="Low complexity" evidence="5">
    <location>
        <begin position="975"/>
        <end position="988"/>
    </location>
</feature>
<feature type="compositionally biased region" description="Basic and acidic residues" evidence="5">
    <location>
        <begin position="1085"/>
        <end position="1103"/>
    </location>
</feature>
<feature type="transmembrane region" description="Helical" evidence="6">
    <location>
        <begin position="138"/>
        <end position="158"/>
    </location>
</feature>